<dbReference type="CDD" id="cd02440">
    <property type="entry name" value="AdoMet_MTases"/>
    <property type="match status" value="1"/>
</dbReference>
<keyword evidence="2" id="KW-0489">Methyltransferase</keyword>
<reference evidence="2" key="1">
    <citation type="submission" date="2021-02" db="EMBL/GenBank/DDBJ databases">
        <title>The CRISPR/cas machinery reduction and long-range gene transfer in the hot spring cyanobacterium Synechococcus.</title>
        <authorList>
            <person name="Dvorak P."/>
            <person name="Jahodarova E."/>
            <person name="Hasler P."/>
            <person name="Poulickova A."/>
        </authorList>
    </citation>
    <scope>NUCLEOTIDE SEQUENCE</scope>
    <source>
        <strain evidence="2">Rupite</strain>
    </source>
</reference>
<organism evidence="2 3">
    <name type="scientific">Thermostichus vulcanus str. 'Rupite'</name>
    <dbReference type="NCBI Taxonomy" id="2813851"/>
    <lineage>
        <taxon>Bacteria</taxon>
        <taxon>Bacillati</taxon>
        <taxon>Cyanobacteriota</taxon>
        <taxon>Cyanophyceae</taxon>
        <taxon>Thermostichales</taxon>
        <taxon>Thermostichaceae</taxon>
        <taxon>Thermostichus</taxon>
    </lineage>
</organism>
<comment type="caution">
    <text evidence="2">The sequence shown here is derived from an EMBL/GenBank/DDBJ whole genome shotgun (WGS) entry which is preliminary data.</text>
</comment>
<proteinExistence type="predicted"/>
<dbReference type="Gene3D" id="1.10.8.900">
    <property type="match status" value="1"/>
</dbReference>
<keyword evidence="3" id="KW-1185">Reference proteome</keyword>
<dbReference type="GO" id="GO:0032259">
    <property type="term" value="P:methylation"/>
    <property type="evidence" value="ECO:0007669"/>
    <property type="project" value="UniProtKB-KW"/>
</dbReference>
<evidence type="ECO:0000313" key="2">
    <source>
        <dbReference type="EMBL" id="MCJ2544632.1"/>
    </source>
</evidence>
<dbReference type="InterPro" id="IPR013216">
    <property type="entry name" value="Methyltransf_11"/>
</dbReference>
<dbReference type="EMBL" id="JAFIRA010000098">
    <property type="protein sequence ID" value="MCJ2544632.1"/>
    <property type="molecule type" value="Genomic_DNA"/>
</dbReference>
<dbReference type="Pfam" id="PF08241">
    <property type="entry name" value="Methyltransf_11"/>
    <property type="match status" value="1"/>
</dbReference>
<sequence>MVQSHSVCFDRAAGFYDATRGFPAGVDEEIADAIVAAVGATQDTHFLEVGIGTGRIALPLIRRGYAYSGIDISEQMLAELRRKLRERLGQIPPQVSVQMADATALPFGEACFDVAITVHVLHLIREWQQVIGEIRRVLRPGGVYLYGYGDRVVSARGEFEPRWTEILAELGFASQRVGASTEEVEQYLQAEGARLERVVAAEWPTAIRAQAVFDWYAQRSYSASWQIPEEIFTVAIRQFREWFRDTYPDPQVTLLGESQFQMLLARW</sequence>
<dbReference type="PANTHER" id="PTHR43591">
    <property type="entry name" value="METHYLTRANSFERASE"/>
    <property type="match status" value="1"/>
</dbReference>
<dbReference type="Gene3D" id="3.40.50.150">
    <property type="entry name" value="Vaccinia Virus protein VP39"/>
    <property type="match status" value="1"/>
</dbReference>
<dbReference type="GO" id="GO:0008168">
    <property type="term" value="F:methyltransferase activity"/>
    <property type="evidence" value="ECO:0007669"/>
    <property type="project" value="UniProtKB-KW"/>
</dbReference>
<dbReference type="PANTHER" id="PTHR43591:SF24">
    <property type="entry name" value="2-METHOXY-6-POLYPRENYL-1,4-BENZOQUINOL METHYLASE, MITOCHONDRIAL"/>
    <property type="match status" value="1"/>
</dbReference>
<feature type="domain" description="Methyltransferase type 11" evidence="1">
    <location>
        <begin position="47"/>
        <end position="144"/>
    </location>
</feature>
<evidence type="ECO:0000259" key="1">
    <source>
        <dbReference type="Pfam" id="PF08241"/>
    </source>
</evidence>
<evidence type="ECO:0000313" key="3">
    <source>
        <dbReference type="Proteomes" id="UP000830835"/>
    </source>
</evidence>
<keyword evidence="2" id="KW-0808">Transferase</keyword>
<gene>
    <name evidence="2" type="ORF">JX360_17290</name>
</gene>
<protein>
    <submittedName>
        <fullName evidence="2">Class I SAM-dependent methyltransferase</fullName>
    </submittedName>
</protein>
<dbReference type="RefSeq" id="WP_244353443.1">
    <property type="nucleotide sequence ID" value="NZ_JAFIRA010000098.1"/>
</dbReference>
<accession>A0ABT0CFY6</accession>
<name>A0ABT0CFY6_THEVL</name>
<dbReference type="InterPro" id="IPR029063">
    <property type="entry name" value="SAM-dependent_MTases_sf"/>
</dbReference>
<dbReference type="SUPFAM" id="SSF53335">
    <property type="entry name" value="S-adenosyl-L-methionine-dependent methyltransferases"/>
    <property type="match status" value="1"/>
</dbReference>
<dbReference type="Proteomes" id="UP000830835">
    <property type="component" value="Unassembled WGS sequence"/>
</dbReference>